<evidence type="ECO:0000313" key="3">
    <source>
        <dbReference type="Proteomes" id="UP000326903"/>
    </source>
</evidence>
<dbReference type="Gene3D" id="1.50.10.10">
    <property type="match status" value="1"/>
</dbReference>
<reference evidence="2 3" key="1">
    <citation type="submission" date="2019-09" db="EMBL/GenBank/DDBJ databases">
        <title>Draft genome sequence of Ginsengibacter sp. BR5-29.</title>
        <authorList>
            <person name="Im W.-T."/>
        </authorList>
    </citation>
    <scope>NUCLEOTIDE SEQUENCE [LARGE SCALE GENOMIC DNA]</scope>
    <source>
        <strain evidence="2 3">BR5-29</strain>
    </source>
</reference>
<evidence type="ECO:0000259" key="1">
    <source>
        <dbReference type="Pfam" id="PF22124"/>
    </source>
</evidence>
<gene>
    <name evidence="2" type="ORF">FW778_20610</name>
</gene>
<keyword evidence="3" id="KW-1185">Reference proteome</keyword>
<sequence>MNNNCGRRLFIKKSAAITAGAFLIPESSVLTGSDKNIPSRSANLPGYTDIKINVDWQRMMKDHDLLWKKLPGDMTEAPHFGNGIIGSMTWVENNCLRLQVFRSDVHDHNDYHYGWTAYSRPRYQIGYFSIQPKGIIIDCDLRQDIYNAELKGKINTSIGSLNIRHLTHRHDDVIFTEIEVSGKEELSGWEWHPFEAKTSRGGDADEKRYGQSYAPYKKYENPEHRVENHDDICVGVQDLSSGGNYATAWKEKKVKTNKKTLLVSIENSYPDKVSANRAISNIKRASKKTDNDIDKWIVNHRTWWHNYYRESFVSFPDSIGQTFYWNNIYRLACCTRPDAQYIDTAGLWNSGGPWPYSTHDFNTQTAHFPVYTANRLHLGEALVASLHRNYSNLVENVVPNEWQSDSALLPLATAFDLKGKRDGDGRYREMVGCLPWLLNNCWLHYRYTMDNDMLTIKLFPLLRRSINMYRHLLYIGDDGKLHLPPTFSPESGNFSDCNFDLALLRWGCKRLIEICGILKIDDPLITEWKNILKLLIDYSVDERGYMLGRDNTAPLEYRHMSHLMMIYPLYLENIDNNTDKGLIEKSVRNFKSSSMPKMAASQSSPAAAALGLADLALKRMNDILYTETEDEKLGKNGIYYLATPCIETSLSYNTCVQDMLLQSWGNKIRIFPALPDEWKDVAFHNFRTEGAFLISACRKNGITKFVKIKSLAGEPCKICPSIAGIPGISSQNRNELTELGKGFYAIDLRKGEEAILYPGNRMPDIIIEPQPLDKGKINYFGLK</sequence>
<feature type="domain" description="Glycosyl hydrolase family 95 catalytic" evidence="1">
    <location>
        <begin position="329"/>
        <end position="578"/>
    </location>
</feature>
<dbReference type="InterPro" id="IPR008928">
    <property type="entry name" value="6-hairpin_glycosidase_sf"/>
</dbReference>
<dbReference type="InterPro" id="IPR054363">
    <property type="entry name" value="GH95_cat"/>
</dbReference>
<dbReference type="EMBL" id="VYQF01000011">
    <property type="protein sequence ID" value="KAA9035631.1"/>
    <property type="molecule type" value="Genomic_DNA"/>
</dbReference>
<evidence type="ECO:0000313" key="2">
    <source>
        <dbReference type="EMBL" id="KAA9035631.1"/>
    </source>
</evidence>
<dbReference type="GO" id="GO:0004560">
    <property type="term" value="F:alpha-L-fucosidase activity"/>
    <property type="evidence" value="ECO:0007669"/>
    <property type="project" value="TreeGrafter"/>
</dbReference>
<dbReference type="PANTHER" id="PTHR31084:SF0">
    <property type="entry name" value="ALPHA-L-FUCOSIDASE 2"/>
    <property type="match status" value="1"/>
</dbReference>
<comment type="caution">
    <text evidence="2">The sequence shown here is derived from an EMBL/GenBank/DDBJ whole genome shotgun (WGS) entry which is preliminary data.</text>
</comment>
<proteinExistence type="predicted"/>
<dbReference type="PANTHER" id="PTHR31084">
    <property type="entry name" value="ALPHA-L-FUCOSIDASE 2"/>
    <property type="match status" value="1"/>
</dbReference>
<accession>A0A5J5IAH1</accession>
<dbReference type="InterPro" id="IPR012341">
    <property type="entry name" value="6hp_glycosidase-like_sf"/>
</dbReference>
<dbReference type="AlphaFoldDB" id="A0A5J5IAH1"/>
<organism evidence="2 3">
    <name type="scientific">Ginsengibacter hankyongi</name>
    <dbReference type="NCBI Taxonomy" id="2607284"/>
    <lineage>
        <taxon>Bacteria</taxon>
        <taxon>Pseudomonadati</taxon>
        <taxon>Bacteroidota</taxon>
        <taxon>Chitinophagia</taxon>
        <taxon>Chitinophagales</taxon>
        <taxon>Chitinophagaceae</taxon>
        <taxon>Ginsengibacter</taxon>
    </lineage>
</organism>
<dbReference type="RefSeq" id="WP_150416787.1">
    <property type="nucleotide sequence ID" value="NZ_VYQF01000011.1"/>
</dbReference>
<dbReference type="SUPFAM" id="SSF48208">
    <property type="entry name" value="Six-hairpin glycosidases"/>
    <property type="match status" value="1"/>
</dbReference>
<dbReference type="GO" id="GO:0005975">
    <property type="term" value="P:carbohydrate metabolic process"/>
    <property type="evidence" value="ECO:0007669"/>
    <property type="project" value="InterPro"/>
</dbReference>
<dbReference type="Pfam" id="PF22124">
    <property type="entry name" value="Glyco_hydro_95_cat"/>
    <property type="match status" value="1"/>
</dbReference>
<protein>
    <submittedName>
        <fullName evidence="2">Alpha-L-fucosidase</fullName>
    </submittedName>
</protein>
<name>A0A5J5IAH1_9BACT</name>
<dbReference type="Proteomes" id="UP000326903">
    <property type="component" value="Unassembled WGS sequence"/>
</dbReference>